<dbReference type="InterPro" id="IPR050732">
    <property type="entry name" value="Beta-glucan_modifiers"/>
</dbReference>
<reference evidence="14" key="1">
    <citation type="journal article" date="2020" name="Stud. Mycol.">
        <title>101 Dothideomycetes genomes: a test case for predicting lifestyles and emergence of pathogens.</title>
        <authorList>
            <person name="Haridas S."/>
            <person name="Albert R."/>
            <person name="Binder M."/>
            <person name="Bloem J."/>
            <person name="Labutti K."/>
            <person name="Salamov A."/>
            <person name="Andreopoulos B."/>
            <person name="Baker S."/>
            <person name="Barry K."/>
            <person name="Bills G."/>
            <person name="Bluhm B."/>
            <person name="Cannon C."/>
            <person name="Castanera R."/>
            <person name="Culley D."/>
            <person name="Daum C."/>
            <person name="Ezra D."/>
            <person name="Gonzalez J."/>
            <person name="Henrissat B."/>
            <person name="Kuo A."/>
            <person name="Liang C."/>
            <person name="Lipzen A."/>
            <person name="Lutzoni F."/>
            <person name="Magnuson J."/>
            <person name="Mondo S."/>
            <person name="Nolan M."/>
            <person name="Ohm R."/>
            <person name="Pangilinan J."/>
            <person name="Park H.-J."/>
            <person name="Ramirez L."/>
            <person name="Alfaro M."/>
            <person name="Sun H."/>
            <person name="Tritt A."/>
            <person name="Yoshinaga Y."/>
            <person name="Zwiers L.-H."/>
            <person name="Turgeon B."/>
            <person name="Goodwin S."/>
            <person name="Spatafora J."/>
            <person name="Crous P."/>
            <person name="Grigoriev I."/>
        </authorList>
    </citation>
    <scope>NUCLEOTIDE SEQUENCE</scope>
    <source>
        <strain evidence="14">CBS 260.36</strain>
    </source>
</reference>
<evidence type="ECO:0000256" key="8">
    <source>
        <dbReference type="ARBA" id="ARBA00024983"/>
    </source>
</evidence>
<feature type="chain" id="PRO_5040146158" description="Probable beta-glucosidase btgE" evidence="13">
    <location>
        <begin position="20"/>
        <end position="333"/>
    </location>
</feature>
<keyword evidence="3" id="KW-0134">Cell wall</keyword>
<dbReference type="AlphaFoldDB" id="A0A9P4MPM4"/>
<keyword evidence="15" id="KW-1185">Reference proteome</keyword>
<evidence type="ECO:0000256" key="6">
    <source>
        <dbReference type="ARBA" id="ARBA00022801"/>
    </source>
</evidence>
<dbReference type="Gene3D" id="3.20.20.80">
    <property type="entry name" value="Glycosidases"/>
    <property type="match status" value="1"/>
</dbReference>
<accession>A0A9P4MPM4</accession>
<feature type="signal peptide" evidence="13">
    <location>
        <begin position="1"/>
        <end position="19"/>
    </location>
</feature>
<evidence type="ECO:0000256" key="10">
    <source>
        <dbReference type="ARBA" id="ARBA00041495"/>
    </source>
</evidence>
<evidence type="ECO:0000256" key="2">
    <source>
        <dbReference type="ARBA" id="ARBA00008773"/>
    </source>
</evidence>
<evidence type="ECO:0000313" key="14">
    <source>
        <dbReference type="EMBL" id="KAF2157394.1"/>
    </source>
</evidence>
<dbReference type="InterPro" id="IPR017853">
    <property type="entry name" value="GH"/>
</dbReference>
<dbReference type="GO" id="GO:0071555">
    <property type="term" value="P:cell wall organization"/>
    <property type="evidence" value="ECO:0007669"/>
    <property type="project" value="TreeGrafter"/>
</dbReference>
<evidence type="ECO:0000256" key="5">
    <source>
        <dbReference type="ARBA" id="ARBA00022729"/>
    </source>
</evidence>
<dbReference type="Proteomes" id="UP000799439">
    <property type="component" value="Unassembled WGS sequence"/>
</dbReference>
<dbReference type="GO" id="GO:0042973">
    <property type="term" value="F:glucan endo-1,3-beta-D-glucosidase activity"/>
    <property type="evidence" value="ECO:0007669"/>
    <property type="project" value="TreeGrafter"/>
</dbReference>
<comment type="similarity">
    <text evidence="2">Belongs to the glycosyl hydrolase 17 family.</text>
</comment>
<keyword evidence="6 14" id="KW-0378">Hydrolase</keyword>
<keyword evidence="5 13" id="KW-0732">Signal</keyword>
<organism evidence="14 15">
    <name type="scientific">Myriangium duriaei CBS 260.36</name>
    <dbReference type="NCBI Taxonomy" id="1168546"/>
    <lineage>
        <taxon>Eukaryota</taxon>
        <taxon>Fungi</taxon>
        <taxon>Dikarya</taxon>
        <taxon>Ascomycota</taxon>
        <taxon>Pezizomycotina</taxon>
        <taxon>Dothideomycetes</taxon>
        <taxon>Dothideomycetidae</taxon>
        <taxon>Myriangiales</taxon>
        <taxon>Myriangiaceae</taxon>
        <taxon>Myriangium</taxon>
    </lineage>
</organism>
<dbReference type="GO" id="GO:0009986">
    <property type="term" value="C:cell surface"/>
    <property type="evidence" value="ECO:0007669"/>
    <property type="project" value="TreeGrafter"/>
</dbReference>
<evidence type="ECO:0000256" key="3">
    <source>
        <dbReference type="ARBA" id="ARBA00022512"/>
    </source>
</evidence>
<protein>
    <recommendedName>
        <fullName evidence="9">Probable beta-glucosidase btgE</fullName>
    </recommendedName>
    <alternativeName>
        <fullName evidence="10">Beta-D-glucoside glucohydrolase btgE</fullName>
    </alternativeName>
    <alternativeName>
        <fullName evidence="12">Cellobiase btgE</fullName>
    </alternativeName>
    <alternativeName>
        <fullName evidence="11">Gentiobiase btgE</fullName>
    </alternativeName>
</protein>
<evidence type="ECO:0000256" key="4">
    <source>
        <dbReference type="ARBA" id="ARBA00022525"/>
    </source>
</evidence>
<sequence length="333" mass="34974">MRPSTLLSISASALPLALSAPLSPPPVRTRSITAIPPGLYASVHPSFAGAPIVLSDPRPTAASSPGPGRYAISYTPYTSDGLCKSSETITSDIARIHAAGFSAVRLYATDCHFVRAVGLAAVSHNLSLILGLHISEQGLNVSRIDEQVSQIHAFASEDATHLAAIDAVIVGNEVIFNHFASVSEMVTMLDNVRSSLRKIGYSGPVTTTEPYGTMVEHADSLCPAIDLVAANLLPFFNADSTARSAADTVSEQIAALQILCEPSSDVDIEIAWPSAGEPNGLAVPGVNEQRIAFAGMADAIGSRAVFSSFEDDGWRDAGDFGVETHWGSIQVFE</sequence>
<evidence type="ECO:0000256" key="1">
    <source>
        <dbReference type="ARBA" id="ARBA00004191"/>
    </source>
</evidence>
<dbReference type="GO" id="GO:0005576">
    <property type="term" value="C:extracellular region"/>
    <property type="evidence" value="ECO:0007669"/>
    <property type="project" value="TreeGrafter"/>
</dbReference>
<evidence type="ECO:0000313" key="15">
    <source>
        <dbReference type="Proteomes" id="UP000799439"/>
    </source>
</evidence>
<dbReference type="PANTHER" id="PTHR16631:SF24">
    <property type="entry name" value="FAMILY 17 GLUCOSIDASE SCW11-RELATED"/>
    <property type="match status" value="1"/>
</dbReference>
<evidence type="ECO:0000256" key="7">
    <source>
        <dbReference type="ARBA" id="ARBA00023295"/>
    </source>
</evidence>
<dbReference type="SUPFAM" id="SSF51445">
    <property type="entry name" value="(Trans)glycosidases"/>
    <property type="match status" value="1"/>
</dbReference>
<dbReference type="OrthoDB" id="4082933at2759"/>
<keyword evidence="7" id="KW-0326">Glycosidase</keyword>
<evidence type="ECO:0000256" key="11">
    <source>
        <dbReference type="ARBA" id="ARBA00041516"/>
    </source>
</evidence>
<dbReference type="GO" id="GO:0009277">
    <property type="term" value="C:fungal-type cell wall"/>
    <property type="evidence" value="ECO:0007669"/>
    <property type="project" value="TreeGrafter"/>
</dbReference>
<gene>
    <name evidence="14" type="ORF">K461DRAFT_220037</name>
</gene>
<proteinExistence type="inferred from homology"/>
<evidence type="ECO:0000256" key="12">
    <source>
        <dbReference type="ARBA" id="ARBA00042762"/>
    </source>
</evidence>
<comment type="caution">
    <text evidence="14">The sequence shown here is derived from an EMBL/GenBank/DDBJ whole genome shotgun (WGS) entry which is preliminary data.</text>
</comment>
<comment type="subcellular location">
    <subcellularLocation>
        <location evidence="1">Secreted</location>
        <location evidence="1">Cell wall</location>
    </subcellularLocation>
</comment>
<dbReference type="EMBL" id="ML996081">
    <property type="protein sequence ID" value="KAF2157394.1"/>
    <property type="molecule type" value="Genomic_DNA"/>
</dbReference>
<evidence type="ECO:0000256" key="13">
    <source>
        <dbReference type="SAM" id="SignalP"/>
    </source>
</evidence>
<keyword evidence="4" id="KW-0964">Secreted</keyword>
<dbReference type="PANTHER" id="PTHR16631">
    <property type="entry name" value="GLUCAN 1,3-BETA-GLUCOSIDASE"/>
    <property type="match status" value="1"/>
</dbReference>
<evidence type="ECO:0000256" key="9">
    <source>
        <dbReference type="ARBA" id="ARBA00039284"/>
    </source>
</evidence>
<comment type="function">
    <text evidence="8">Beta-glucosidases are one of a number of cellulolytic enzymes involved in the degradation of cellulosic biomass. Catalyzes the last step releasing glucose from the inhibitory cellobiose.</text>
</comment>
<name>A0A9P4MPM4_9PEZI</name>